<accession>A0AAU2JKZ1</accession>
<dbReference type="AlphaFoldDB" id="A0AAU2JKZ1"/>
<proteinExistence type="predicted"/>
<name>A0AAU2JKZ1_9ACTN</name>
<evidence type="ECO:0000313" key="1">
    <source>
        <dbReference type="EMBL" id="WTU72209.1"/>
    </source>
</evidence>
<gene>
    <name evidence="1" type="ORF">OG327_02070</name>
</gene>
<reference evidence="1" key="1">
    <citation type="submission" date="2022-10" db="EMBL/GenBank/DDBJ databases">
        <title>The complete genomes of actinobacterial strains from the NBC collection.</title>
        <authorList>
            <person name="Joergensen T.S."/>
            <person name="Alvarez Arevalo M."/>
            <person name="Sterndorff E.B."/>
            <person name="Faurdal D."/>
            <person name="Vuksanovic O."/>
            <person name="Mourched A.-S."/>
            <person name="Charusanti P."/>
            <person name="Shaw S."/>
            <person name="Blin K."/>
            <person name="Weber T."/>
        </authorList>
    </citation>
    <scope>NUCLEOTIDE SEQUENCE</scope>
    <source>
        <strain evidence="1">NBC_00049</strain>
    </source>
</reference>
<organism evidence="1">
    <name type="scientific">Streptomyces sp. NBC_00049</name>
    <dbReference type="NCBI Taxonomy" id="2903617"/>
    <lineage>
        <taxon>Bacteria</taxon>
        <taxon>Bacillati</taxon>
        <taxon>Actinomycetota</taxon>
        <taxon>Actinomycetes</taxon>
        <taxon>Kitasatosporales</taxon>
        <taxon>Streptomycetaceae</taxon>
        <taxon>Streptomyces</taxon>
    </lineage>
</organism>
<dbReference type="EMBL" id="CP108264">
    <property type="protein sequence ID" value="WTU72209.1"/>
    <property type="molecule type" value="Genomic_DNA"/>
</dbReference>
<sequence length="130" mass="14363">MTLKEGQRVKLAADLRLTGSLEVAEDSAAPAGAVAGLLYLASGTEGTVERAEENRHQGEDVREYERLKSLLDSFGDQMPTESRKQAEEKVDSLEPAWTAYQARKLRMTVRVRFDNGFVIDGAHEELLTPA</sequence>
<protein>
    <submittedName>
        <fullName evidence="1">Uncharacterized protein</fullName>
    </submittedName>
</protein>